<name>A0A1F5LST0_PENAI</name>
<evidence type="ECO:0000256" key="4">
    <source>
        <dbReference type="ARBA" id="ARBA00023163"/>
    </source>
</evidence>
<accession>A0A1F5LST0</accession>
<proteinExistence type="predicted"/>
<keyword evidence="2" id="KW-0805">Transcription regulation</keyword>
<dbReference type="RefSeq" id="XP_022491519.1">
    <property type="nucleotide sequence ID" value="XM_022628031.1"/>
</dbReference>
<dbReference type="InterPro" id="IPR001138">
    <property type="entry name" value="Zn2Cys6_DnaBD"/>
</dbReference>
<dbReference type="Pfam" id="PF00172">
    <property type="entry name" value="Zn_clus"/>
    <property type="match status" value="1"/>
</dbReference>
<feature type="region of interest" description="Disordered" evidence="6">
    <location>
        <begin position="46"/>
        <end position="80"/>
    </location>
</feature>
<dbReference type="GO" id="GO:0003677">
    <property type="term" value="F:DNA binding"/>
    <property type="evidence" value="ECO:0007669"/>
    <property type="project" value="UniProtKB-KW"/>
</dbReference>
<evidence type="ECO:0000259" key="7">
    <source>
        <dbReference type="PROSITE" id="PS50048"/>
    </source>
</evidence>
<feature type="compositionally biased region" description="Low complexity" evidence="6">
    <location>
        <begin position="59"/>
        <end position="80"/>
    </location>
</feature>
<dbReference type="EMBL" id="LXJU01000003">
    <property type="protein sequence ID" value="OGE56090.1"/>
    <property type="molecule type" value="Genomic_DNA"/>
</dbReference>
<dbReference type="GO" id="GO:0008270">
    <property type="term" value="F:zinc ion binding"/>
    <property type="evidence" value="ECO:0007669"/>
    <property type="project" value="InterPro"/>
</dbReference>
<dbReference type="InterPro" id="IPR021858">
    <property type="entry name" value="Fun_TF"/>
</dbReference>
<dbReference type="Pfam" id="PF11951">
    <property type="entry name" value="Fungal_trans_2"/>
    <property type="match status" value="1"/>
</dbReference>
<evidence type="ECO:0000313" key="8">
    <source>
        <dbReference type="EMBL" id="OGE56090.1"/>
    </source>
</evidence>
<reference evidence="8 9" key="1">
    <citation type="journal article" date="2016" name="Sci. Rep.">
        <title>Penicillium arizonense, a new, genome sequenced fungal species, reveals a high chemical diversity in secreted metabolites.</title>
        <authorList>
            <person name="Grijseels S."/>
            <person name="Nielsen J.C."/>
            <person name="Randelovic M."/>
            <person name="Nielsen J."/>
            <person name="Nielsen K.F."/>
            <person name="Workman M."/>
            <person name="Frisvad J.C."/>
        </authorList>
    </citation>
    <scope>NUCLEOTIDE SEQUENCE [LARGE SCALE GENOMIC DNA]</scope>
    <source>
        <strain evidence="8 9">CBS 141311</strain>
    </source>
</reference>
<dbReference type="InterPro" id="IPR036864">
    <property type="entry name" value="Zn2-C6_fun-type_DNA-bd_sf"/>
</dbReference>
<keyword evidence="3" id="KW-0238">DNA-binding</keyword>
<dbReference type="PANTHER" id="PTHR37534:SF46">
    <property type="entry name" value="ZN(II)2CYS6 TRANSCRIPTION FACTOR (EUROFUNG)"/>
    <property type="match status" value="1"/>
</dbReference>
<sequence length="490" mass="54351">MVVKACDRCRLSKEKCAIATDNPACTRCIRLKLPCSILRRNKRVSRRLSPKTPVGGTQVSSVESVASDSHASSTVSSRRSMSTSLTNVTEASWTPESTGAVVIAPEKLLASTLNLQSTSDALRTVLDVEQFSVIHLPFMLGSSFIPESQKTVYALLCLSAPTLTEGYLAFLGLMTSYQRSLVMRRGEPDMCKAAIGLQRLRSVKISHDYDAACALFLGQTMYVFNVLTAPYSNTAHSIVRSALMSTKKWLPRLIQFPIMDTITMTPILIDTVECLIHREIPIIRLHPQRRIIVDRYAGLCATLLPHLYDICECSHTLKRNVFEAGSESHSAIYDRLDDIEEALQYWRPKTPAHIFENYGQHAVLAMVTQANVYRLAALLLIHRLRHPLGVEHAGAQKLANNIFAELAFFAKSSAKETTALPVVFPLTMAMFEIKGPGEDLLERLASFAVQSSSASRLQEFVKLVRSSRESGFEGTLFDLVDTHLHVAMPP</sequence>
<organism evidence="8 9">
    <name type="scientific">Penicillium arizonense</name>
    <dbReference type="NCBI Taxonomy" id="1835702"/>
    <lineage>
        <taxon>Eukaryota</taxon>
        <taxon>Fungi</taxon>
        <taxon>Dikarya</taxon>
        <taxon>Ascomycota</taxon>
        <taxon>Pezizomycotina</taxon>
        <taxon>Eurotiomycetes</taxon>
        <taxon>Eurotiomycetidae</taxon>
        <taxon>Eurotiales</taxon>
        <taxon>Aspergillaceae</taxon>
        <taxon>Penicillium</taxon>
    </lineage>
</organism>
<evidence type="ECO:0000256" key="2">
    <source>
        <dbReference type="ARBA" id="ARBA00023015"/>
    </source>
</evidence>
<evidence type="ECO:0000256" key="3">
    <source>
        <dbReference type="ARBA" id="ARBA00023125"/>
    </source>
</evidence>
<protein>
    <recommendedName>
        <fullName evidence="7">Zn(2)-C6 fungal-type domain-containing protein</fullName>
    </recommendedName>
</protein>
<keyword evidence="4" id="KW-0804">Transcription</keyword>
<dbReference type="GeneID" id="34572765"/>
<dbReference type="GO" id="GO:0005634">
    <property type="term" value="C:nucleus"/>
    <property type="evidence" value="ECO:0007669"/>
    <property type="project" value="UniProtKB-SubCell"/>
</dbReference>
<gene>
    <name evidence="8" type="ORF">PENARI_c003G00505</name>
</gene>
<dbReference type="AlphaFoldDB" id="A0A1F5LST0"/>
<dbReference type="PANTHER" id="PTHR37534">
    <property type="entry name" value="TRANSCRIPTIONAL ACTIVATOR PROTEIN UGA3"/>
    <property type="match status" value="1"/>
</dbReference>
<keyword evidence="5" id="KW-0539">Nucleus</keyword>
<dbReference type="GO" id="GO:0000981">
    <property type="term" value="F:DNA-binding transcription factor activity, RNA polymerase II-specific"/>
    <property type="evidence" value="ECO:0007669"/>
    <property type="project" value="InterPro"/>
</dbReference>
<dbReference type="CDD" id="cd00067">
    <property type="entry name" value="GAL4"/>
    <property type="match status" value="1"/>
</dbReference>
<dbReference type="PROSITE" id="PS50048">
    <property type="entry name" value="ZN2_CY6_FUNGAL_2"/>
    <property type="match status" value="1"/>
</dbReference>
<dbReference type="Proteomes" id="UP000177622">
    <property type="component" value="Unassembled WGS sequence"/>
</dbReference>
<evidence type="ECO:0000256" key="1">
    <source>
        <dbReference type="ARBA" id="ARBA00004123"/>
    </source>
</evidence>
<evidence type="ECO:0000256" key="5">
    <source>
        <dbReference type="ARBA" id="ARBA00023242"/>
    </source>
</evidence>
<comment type="subcellular location">
    <subcellularLocation>
        <location evidence="1">Nucleus</location>
    </subcellularLocation>
</comment>
<dbReference type="PROSITE" id="PS00463">
    <property type="entry name" value="ZN2_CY6_FUNGAL_1"/>
    <property type="match status" value="1"/>
</dbReference>
<dbReference type="Gene3D" id="4.10.240.10">
    <property type="entry name" value="Zn(2)-C6 fungal-type DNA-binding domain"/>
    <property type="match status" value="1"/>
</dbReference>
<dbReference type="SUPFAM" id="SSF57701">
    <property type="entry name" value="Zn2/Cys6 DNA-binding domain"/>
    <property type="match status" value="1"/>
</dbReference>
<evidence type="ECO:0000313" key="9">
    <source>
        <dbReference type="Proteomes" id="UP000177622"/>
    </source>
</evidence>
<evidence type="ECO:0000256" key="6">
    <source>
        <dbReference type="SAM" id="MobiDB-lite"/>
    </source>
</evidence>
<comment type="caution">
    <text evidence="8">The sequence shown here is derived from an EMBL/GenBank/DDBJ whole genome shotgun (WGS) entry which is preliminary data.</text>
</comment>
<feature type="domain" description="Zn(2)-C6 fungal-type" evidence="7">
    <location>
        <begin position="5"/>
        <end position="37"/>
    </location>
</feature>
<keyword evidence="9" id="KW-1185">Reference proteome</keyword>
<dbReference type="OrthoDB" id="4137815at2759"/>